<evidence type="ECO:0000256" key="4">
    <source>
        <dbReference type="ARBA" id="ARBA00022777"/>
    </source>
</evidence>
<dbReference type="GO" id="GO:0046314">
    <property type="term" value="P:phosphocreatine biosynthetic process"/>
    <property type="evidence" value="ECO:0007669"/>
    <property type="project" value="InterPro"/>
</dbReference>
<comment type="caution">
    <text evidence="7">Lacks conserved residue(s) required for the propagation of feature annotation.</text>
</comment>
<evidence type="ECO:0000259" key="9">
    <source>
        <dbReference type="PROSITE" id="PS51509"/>
    </source>
</evidence>
<keyword evidence="8" id="KW-0175">Coiled coil</keyword>
<dbReference type="InterPro" id="IPR014746">
    <property type="entry name" value="Gln_synth/guanido_kin_cat_dom"/>
</dbReference>
<keyword evidence="3 7" id="KW-0547">Nucleotide-binding</keyword>
<dbReference type="Pfam" id="PF00217">
    <property type="entry name" value="ATP-gua_Ptrans"/>
    <property type="match status" value="1"/>
</dbReference>
<evidence type="ECO:0000256" key="5">
    <source>
        <dbReference type="ARBA" id="ARBA00022840"/>
    </source>
</evidence>
<dbReference type="Gene3D" id="3.30.590.10">
    <property type="entry name" value="Glutamine synthetase/guanido kinase, catalytic domain"/>
    <property type="match status" value="1"/>
</dbReference>
<feature type="domain" description="Phosphagen kinase C-terminal" evidence="10">
    <location>
        <begin position="278"/>
        <end position="523"/>
    </location>
</feature>
<dbReference type="InterPro" id="IPR036802">
    <property type="entry name" value="ATP-guanido_PTrfase_N_sf"/>
</dbReference>
<dbReference type="InterPro" id="IPR022413">
    <property type="entry name" value="ATP-guanido_PTrfase_N"/>
</dbReference>
<feature type="binding site" evidence="7">
    <location>
        <begin position="473"/>
        <end position="478"/>
    </location>
    <ligand>
        <name>ATP</name>
        <dbReference type="ChEBI" id="CHEBI:30616"/>
    </ligand>
</feature>
<evidence type="ECO:0000313" key="11">
    <source>
        <dbReference type="EMBL" id="CAD8974336.1"/>
    </source>
</evidence>
<dbReference type="InterPro" id="IPR000749">
    <property type="entry name" value="ATP-guanido_PTrfase"/>
</dbReference>
<reference evidence="11" key="1">
    <citation type="submission" date="2021-01" db="EMBL/GenBank/DDBJ databases">
        <authorList>
            <person name="Corre E."/>
            <person name="Pelletier E."/>
            <person name="Niang G."/>
            <person name="Scheremetjew M."/>
            <person name="Finn R."/>
            <person name="Kale V."/>
            <person name="Holt S."/>
            <person name="Cochrane G."/>
            <person name="Meng A."/>
            <person name="Brown T."/>
            <person name="Cohen L."/>
        </authorList>
    </citation>
    <scope>NUCLEOTIDE SEQUENCE</scope>
    <source>
        <strain evidence="11">CCMP644</strain>
    </source>
</reference>
<evidence type="ECO:0000256" key="7">
    <source>
        <dbReference type="PROSITE-ProRule" id="PRU00843"/>
    </source>
</evidence>
<evidence type="ECO:0000256" key="2">
    <source>
        <dbReference type="ARBA" id="ARBA00022679"/>
    </source>
</evidence>
<accession>A0A6U2DSR5</accession>
<dbReference type="SUPFAM" id="SSF48034">
    <property type="entry name" value="Guanido kinase N-terminal domain"/>
    <property type="match status" value="1"/>
</dbReference>
<organism evidence="11">
    <name type="scientific">Hemiselmis andersenii</name>
    <name type="common">Cryptophyte alga</name>
    <dbReference type="NCBI Taxonomy" id="464988"/>
    <lineage>
        <taxon>Eukaryota</taxon>
        <taxon>Cryptophyceae</taxon>
        <taxon>Cryptomonadales</taxon>
        <taxon>Hemiselmidaceae</taxon>
        <taxon>Hemiselmis</taxon>
    </lineage>
</organism>
<keyword evidence="5 7" id="KW-0067">ATP-binding</keyword>
<evidence type="ECO:0000256" key="6">
    <source>
        <dbReference type="PROSITE-ProRule" id="PRU00842"/>
    </source>
</evidence>
<evidence type="ECO:0000259" key="10">
    <source>
        <dbReference type="PROSITE" id="PS51510"/>
    </source>
</evidence>
<proteinExistence type="inferred from homology"/>
<evidence type="ECO:0000256" key="1">
    <source>
        <dbReference type="ARBA" id="ARBA00006798"/>
    </source>
</evidence>
<dbReference type="GO" id="GO:0005524">
    <property type="term" value="F:ATP binding"/>
    <property type="evidence" value="ECO:0007669"/>
    <property type="project" value="UniProtKB-UniRule"/>
</dbReference>
<dbReference type="AlphaFoldDB" id="A0A6U2DSR5"/>
<feature type="coiled-coil region" evidence="8">
    <location>
        <begin position="102"/>
        <end position="129"/>
    </location>
</feature>
<dbReference type="InterPro" id="IPR022414">
    <property type="entry name" value="ATP-guanido_PTrfase_cat"/>
</dbReference>
<evidence type="ECO:0000256" key="8">
    <source>
        <dbReference type="SAM" id="Coils"/>
    </source>
</evidence>
<dbReference type="PANTHER" id="PTHR11547">
    <property type="entry name" value="ARGININE OR CREATINE KINASE"/>
    <property type="match status" value="1"/>
</dbReference>
<comment type="similarity">
    <text evidence="1 6">Belongs to the ATP:guanido phosphotransferase family.</text>
</comment>
<gene>
    <name evidence="11" type="ORF">HAND00432_LOCUS25338</name>
</gene>
<dbReference type="GO" id="GO:0004111">
    <property type="term" value="F:creatine kinase activity"/>
    <property type="evidence" value="ECO:0007669"/>
    <property type="project" value="InterPro"/>
</dbReference>
<dbReference type="Pfam" id="PF02807">
    <property type="entry name" value="ATP-gua_PtransN"/>
    <property type="match status" value="1"/>
</dbReference>
<protein>
    <submittedName>
        <fullName evidence="11">Uncharacterized protein</fullName>
    </submittedName>
</protein>
<keyword evidence="2 7" id="KW-0808">Transferase</keyword>
<dbReference type="SUPFAM" id="SSF55931">
    <property type="entry name" value="Glutamine synthetase/guanido kinase"/>
    <property type="match status" value="1"/>
</dbReference>
<dbReference type="PROSITE" id="PS51509">
    <property type="entry name" value="PHOSPHAGEN_KINASE_N"/>
    <property type="match status" value="1"/>
</dbReference>
<feature type="binding site" evidence="7">
    <location>
        <begin position="281"/>
        <end position="285"/>
    </location>
    <ligand>
        <name>ATP</name>
        <dbReference type="ChEBI" id="CHEBI:30616"/>
    </ligand>
</feature>
<evidence type="ECO:0000256" key="3">
    <source>
        <dbReference type="ARBA" id="ARBA00022741"/>
    </source>
</evidence>
<dbReference type="PANTHER" id="PTHR11547:SF38">
    <property type="entry name" value="ARGININE KINASE 1-RELATED"/>
    <property type="match status" value="1"/>
</dbReference>
<dbReference type="EMBL" id="HBFX01042146">
    <property type="protein sequence ID" value="CAD8974336.1"/>
    <property type="molecule type" value="Transcribed_RNA"/>
</dbReference>
<sequence>MTSPEAVRVRLEGYARGKIASILQPLSERLLVEQPVDPVAFMVQYLTAERSDLRSAVADETIAVADEVGTEALPTEDHPLLDRIWDLKHRNEVLSRLRRKDAKRLEAQNEELQGRIEFLESKLNSAGIEYDTREPVPPEMMTFLDWEAGQLDASPEDDKDDEGFQYRSYTEMPPFTKLHGSMVASLLKEEDFNKHVKVSTGTGFTLSNMIQSGVTGPNVPVGICMGDEDCLAMFGGIIAPIAQALHGKDLNKSHHVTDVSVESVPLPDEETVGHLSDRIFAITLKAHRSISGFPLAAGISTAQRSEIASLMRDTARPLVKSLGGEFAELSELDPNVEEVIEALGMCMEATVKEGSVMHLSGAGRGWPADRALWYDKSLTSVVHVNGMDHLSIMVHNADGDVVGVWADFVRVYGLVESSLESHRRRFSAHHAFGFLTSDPGMMGCAFTASCLLRVPIDILADQVKSCSQKFGMRAVRVPDDKQEGGGIVIWELSSKGTADITEAAIMQNLTQAAAEIVQLLPQDPQEEEDDGGGGEE</sequence>
<dbReference type="Gene3D" id="1.10.135.10">
    <property type="entry name" value="ATP:guanido phosphotransferase, N-terminal domain"/>
    <property type="match status" value="1"/>
</dbReference>
<dbReference type="GO" id="GO:0005615">
    <property type="term" value="C:extracellular space"/>
    <property type="evidence" value="ECO:0007669"/>
    <property type="project" value="TreeGrafter"/>
</dbReference>
<name>A0A6U2DSR5_HEMAN</name>
<dbReference type="PROSITE" id="PS51510">
    <property type="entry name" value="PHOSPHAGEN_KINASE_C"/>
    <property type="match status" value="1"/>
</dbReference>
<keyword evidence="4 7" id="KW-0418">Kinase</keyword>
<feature type="domain" description="Phosphagen kinase N-terminal" evidence="9">
    <location>
        <begin position="163"/>
        <end position="247"/>
    </location>
</feature>
<feature type="binding site" evidence="7">
    <location>
        <begin position="447"/>
        <end position="451"/>
    </location>
    <ligand>
        <name>ATP</name>
        <dbReference type="ChEBI" id="CHEBI:30616"/>
    </ligand>
</feature>